<protein>
    <submittedName>
        <fullName evidence="2">Uncharacterized protein</fullName>
    </submittedName>
</protein>
<accession>A0A1I1MGU9</accession>
<name>A0A1I1MGU9_9BACT</name>
<dbReference type="AlphaFoldDB" id="A0A1I1MGU9"/>
<evidence type="ECO:0000313" key="3">
    <source>
        <dbReference type="Proteomes" id="UP000199514"/>
    </source>
</evidence>
<keyword evidence="1" id="KW-0175">Coiled coil</keyword>
<proteinExistence type="predicted"/>
<dbReference type="RefSeq" id="WP_091514980.1">
    <property type="nucleotide sequence ID" value="NZ_FOLE01000010.1"/>
</dbReference>
<dbReference type="STRING" id="927664.SAMN05421780_11044"/>
<dbReference type="EMBL" id="FOLE01000010">
    <property type="protein sequence ID" value="SFC80800.1"/>
    <property type="molecule type" value="Genomic_DNA"/>
</dbReference>
<reference evidence="2 3" key="1">
    <citation type="submission" date="2016-10" db="EMBL/GenBank/DDBJ databases">
        <authorList>
            <person name="de Groot N.N."/>
        </authorList>
    </citation>
    <scope>NUCLEOTIDE SEQUENCE [LARGE SCALE GENOMIC DNA]</scope>
    <source>
        <strain evidence="2 3">DSM 6793</strain>
    </source>
</reference>
<evidence type="ECO:0000256" key="1">
    <source>
        <dbReference type="SAM" id="Coils"/>
    </source>
</evidence>
<dbReference type="Proteomes" id="UP000199514">
    <property type="component" value="Unassembled WGS sequence"/>
</dbReference>
<gene>
    <name evidence="2" type="ORF">SAMN05421780_11044</name>
</gene>
<feature type="coiled-coil region" evidence="1">
    <location>
        <begin position="87"/>
        <end position="128"/>
    </location>
</feature>
<organism evidence="2 3">
    <name type="scientific">Flexibacter flexilis DSM 6793</name>
    <dbReference type="NCBI Taxonomy" id="927664"/>
    <lineage>
        <taxon>Bacteria</taxon>
        <taxon>Pseudomonadati</taxon>
        <taxon>Bacteroidota</taxon>
        <taxon>Cytophagia</taxon>
        <taxon>Cytophagales</taxon>
        <taxon>Flexibacteraceae</taxon>
        <taxon>Flexibacter</taxon>
    </lineage>
</organism>
<evidence type="ECO:0000313" key="2">
    <source>
        <dbReference type="EMBL" id="SFC80800.1"/>
    </source>
</evidence>
<sequence length="242" mass="26946">MQKENKGTYSFRITDKEFEEIEAAIGEESIGAAAKTALFEKINTAGSTMSGIQTVAQVSPQYIQEQIQAGIRAFQEKQRVAALEDSVKRFESQQLEHLAKIKELNKEIEELEEQVADYEAEKESVSSRKIMAGMLSDAGGKLVENLTPKISNMLDGFMKPQTMGALPAAPAITPEQQKYIDLGECLCIMYPEELTREKVLQVINVWASTPRGAETIDVFYNSMINSQKDENTNHDTDESPNS</sequence>
<keyword evidence="3" id="KW-1185">Reference proteome</keyword>